<feature type="region of interest" description="Disordered" evidence="1">
    <location>
        <begin position="86"/>
        <end position="126"/>
    </location>
</feature>
<comment type="caution">
    <text evidence="2">The sequence shown here is derived from an EMBL/GenBank/DDBJ whole genome shotgun (WGS) entry which is preliminary data.</text>
</comment>
<name>A0ABU6ZGE3_9FABA</name>
<evidence type="ECO:0000313" key="2">
    <source>
        <dbReference type="EMBL" id="MED6221015.1"/>
    </source>
</evidence>
<protein>
    <submittedName>
        <fullName evidence="2">Uncharacterized protein</fullName>
    </submittedName>
</protein>
<evidence type="ECO:0000256" key="1">
    <source>
        <dbReference type="SAM" id="MobiDB-lite"/>
    </source>
</evidence>
<dbReference type="Proteomes" id="UP001341840">
    <property type="component" value="Unassembled WGS sequence"/>
</dbReference>
<reference evidence="2 3" key="1">
    <citation type="journal article" date="2023" name="Plants (Basel)">
        <title>Bridging the Gap: Combining Genomics and Transcriptomics Approaches to Understand Stylosanthes scabra, an Orphan Legume from the Brazilian Caatinga.</title>
        <authorList>
            <person name="Ferreira-Neto J.R.C."/>
            <person name="da Silva M.D."/>
            <person name="Binneck E."/>
            <person name="de Melo N.F."/>
            <person name="da Silva R.H."/>
            <person name="de Melo A.L.T.M."/>
            <person name="Pandolfi V."/>
            <person name="Bustamante F.O."/>
            <person name="Brasileiro-Vidal A.C."/>
            <person name="Benko-Iseppon A.M."/>
        </authorList>
    </citation>
    <scope>NUCLEOTIDE SEQUENCE [LARGE SCALE GENOMIC DNA]</scope>
    <source>
        <tissue evidence="2">Leaves</tissue>
    </source>
</reference>
<dbReference type="EMBL" id="JASCZI010272207">
    <property type="protein sequence ID" value="MED6221015.1"/>
    <property type="molecule type" value="Genomic_DNA"/>
</dbReference>
<gene>
    <name evidence="2" type="ORF">PIB30_050428</name>
</gene>
<sequence>MIQEEKNPDPENYNNDLDAIATSLEIQVNEEVDADLDSTMHSSINSLKLEADNLANSGHSSITNVESETNIIVECMEFLTPTMEIQKSPSHQKQEDEDDQSTTVVVQRPPPEPPDLNTPTKELFPIPTPDCQNVIEVVENEYGIHSGTEDGAVAKGKVEHADLALAMTEMVNRPPPKPPHLHLYAEGLSDANHNADLTNGDSPEYFTAAREERTFAKAWVAGVATEENSQDLWQVSNANEAECSAEVGASAKEKQRASVKTGMATVRGGRIVRLAPSLVAWPLLLLAAIFPWDLKEVRIVTEQEGMAFQGVVAAGRDGRHAPWKGGDRVSVVEVVEELSWVVMNLAEGLVQRTTLLQFSLSRNENANGRELLTPMLELGLSWMSKLQAQS</sequence>
<proteinExistence type="predicted"/>
<keyword evidence="3" id="KW-1185">Reference proteome</keyword>
<organism evidence="2 3">
    <name type="scientific">Stylosanthes scabra</name>
    <dbReference type="NCBI Taxonomy" id="79078"/>
    <lineage>
        <taxon>Eukaryota</taxon>
        <taxon>Viridiplantae</taxon>
        <taxon>Streptophyta</taxon>
        <taxon>Embryophyta</taxon>
        <taxon>Tracheophyta</taxon>
        <taxon>Spermatophyta</taxon>
        <taxon>Magnoliopsida</taxon>
        <taxon>eudicotyledons</taxon>
        <taxon>Gunneridae</taxon>
        <taxon>Pentapetalae</taxon>
        <taxon>rosids</taxon>
        <taxon>fabids</taxon>
        <taxon>Fabales</taxon>
        <taxon>Fabaceae</taxon>
        <taxon>Papilionoideae</taxon>
        <taxon>50 kb inversion clade</taxon>
        <taxon>dalbergioids sensu lato</taxon>
        <taxon>Dalbergieae</taxon>
        <taxon>Pterocarpus clade</taxon>
        <taxon>Stylosanthes</taxon>
    </lineage>
</organism>
<accession>A0ABU6ZGE3</accession>
<evidence type="ECO:0000313" key="3">
    <source>
        <dbReference type="Proteomes" id="UP001341840"/>
    </source>
</evidence>